<gene>
    <name evidence="2" type="primary">cls</name>
    <name evidence="2" type="ORF">GCM10007968_12980</name>
</gene>
<name>A0A917S1G6_9BACL</name>
<reference evidence="2" key="2">
    <citation type="submission" date="2020-09" db="EMBL/GenBank/DDBJ databases">
        <authorList>
            <person name="Sun Q."/>
            <person name="Ohkuma M."/>
        </authorList>
    </citation>
    <scope>NUCLEOTIDE SEQUENCE</scope>
    <source>
        <strain evidence="2">JCM 15325</strain>
    </source>
</reference>
<dbReference type="SMART" id="SM00155">
    <property type="entry name" value="PLDc"/>
    <property type="match status" value="2"/>
</dbReference>
<dbReference type="CDD" id="cd09110">
    <property type="entry name" value="PLDc_CLS_1"/>
    <property type="match status" value="1"/>
</dbReference>
<dbReference type="EMBL" id="BMOK01000004">
    <property type="protein sequence ID" value="GGL50172.1"/>
    <property type="molecule type" value="Genomic_DNA"/>
</dbReference>
<dbReference type="PANTHER" id="PTHR21248:SF7">
    <property type="entry name" value="MINOR CARDIOLIPIN SYNTHASE CLSB"/>
    <property type="match status" value="1"/>
</dbReference>
<dbReference type="PROSITE" id="PS50035">
    <property type="entry name" value="PLD"/>
    <property type="match status" value="2"/>
</dbReference>
<sequence>MNALLAAILIILALAVLFIVGVLLDIYAGIKVKHPMLPEGLLKTGLSRLHYFTNGRDLFSDMKRTIENAHSHIHLSFFIFKADDVGNDWLDLLKKKAGEGVDVRLIVDYLNGGSVRKKRAELTRTGVQVAFSGKPKFPFTFYYLNRRNHRKIAVIDGQTGFFGGFNVGREYIGNKPETGSWQDNHLRVEGESVADLQRLFLEDWRLATGQTADGPGFFPPLKKGPSPLALIATSGKQLENIFAEKFAAARSSIFIGSPYFIPSPKLMNVLLDCLDRGVELTILLPIKKDHPIVKPASYLYLLPLVEKGARVYHFYQGFYHSKVFVVDRRFCYTGTANFDRRSFFWNDELLGFTEDPALVRAIIDQSEKEIRERSVAVTLETIQKRSPLDKLKTVCSGWLSPFL</sequence>
<dbReference type="CDD" id="cd09112">
    <property type="entry name" value="PLDc_CLS_2"/>
    <property type="match status" value="1"/>
</dbReference>
<evidence type="ECO:0000259" key="1">
    <source>
        <dbReference type="PROSITE" id="PS50035"/>
    </source>
</evidence>
<comment type="caution">
    <text evidence="2">The sequence shown here is derived from an EMBL/GenBank/DDBJ whole genome shotgun (WGS) entry which is preliminary data.</text>
</comment>
<dbReference type="Proteomes" id="UP000654670">
    <property type="component" value="Unassembled WGS sequence"/>
</dbReference>
<evidence type="ECO:0000313" key="2">
    <source>
        <dbReference type="EMBL" id="GGL50172.1"/>
    </source>
</evidence>
<feature type="domain" description="PLD phosphodiesterase" evidence="1">
    <location>
        <begin position="144"/>
        <end position="171"/>
    </location>
</feature>
<dbReference type="Pfam" id="PF13091">
    <property type="entry name" value="PLDc_2"/>
    <property type="match status" value="2"/>
</dbReference>
<dbReference type="InterPro" id="IPR025202">
    <property type="entry name" value="PLD-like_dom"/>
</dbReference>
<feature type="domain" description="PLD phosphodiesterase" evidence="1">
    <location>
        <begin position="315"/>
        <end position="342"/>
    </location>
</feature>
<keyword evidence="3" id="KW-1185">Reference proteome</keyword>
<dbReference type="Gene3D" id="3.30.870.10">
    <property type="entry name" value="Endonuclease Chain A"/>
    <property type="match status" value="2"/>
</dbReference>
<dbReference type="AlphaFoldDB" id="A0A917S1G6"/>
<evidence type="ECO:0000313" key="3">
    <source>
        <dbReference type="Proteomes" id="UP000654670"/>
    </source>
</evidence>
<reference evidence="2" key="1">
    <citation type="journal article" date="2014" name="Int. J. Syst. Evol. Microbiol.">
        <title>Complete genome sequence of Corynebacterium casei LMG S-19264T (=DSM 44701T), isolated from a smear-ripened cheese.</title>
        <authorList>
            <consortium name="US DOE Joint Genome Institute (JGI-PGF)"/>
            <person name="Walter F."/>
            <person name="Albersmeier A."/>
            <person name="Kalinowski J."/>
            <person name="Ruckert C."/>
        </authorList>
    </citation>
    <scope>NUCLEOTIDE SEQUENCE</scope>
    <source>
        <strain evidence="2">JCM 15325</strain>
    </source>
</reference>
<proteinExistence type="predicted"/>
<dbReference type="SUPFAM" id="SSF56024">
    <property type="entry name" value="Phospholipase D/nuclease"/>
    <property type="match status" value="2"/>
</dbReference>
<dbReference type="RefSeq" id="WP_188802272.1">
    <property type="nucleotide sequence ID" value="NZ_BMOK01000004.1"/>
</dbReference>
<organism evidence="2 3">
    <name type="scientific">Sporolactobacillus putidus</name>
    <dbReference type="NCBI Taxonomy" id="492735"/>
    <lineage>
        <taxon>Bacteria</taxon>
        <taxon>Bacillati</taxon>
        <taxon>Bacillota</taxon>
        <taxon>Bacilli</taxon>
        <taxon>Bacillales</taxon>
        <taxon>Sporolactobacillaceae</taxon>
        <taxon>Sporolactobacillus</taxon>
    </lineage>
</organism>
<accession>A0A917S1G6</accession>
<protein>
    <submittedName>
        <fullName evidence="2">Cardiolipin synthase</fullName>
    </submittedName>
</protein>
<dbReference type="InterPro" id="IPR001736">
    <property type="entry name" value="PLipase_D/transphosphatidylase"/>
</dbReference>
<dbReference type="GO" id="GO:0030572">
    <property type="term" value="F:phosphatidyltransferase activity"/>
    <property type="evidence" value="ECO:0007669"/>
    <property type="project" value="UniProtKB-ARBA"/>
</dbReference>
<dbReference type="GO" id="GO:0032049">
    <property type="term" value="P:cardiolipin biosynthetic process"/>
    <property type="evidence" value="ECO:0007669"/>
    <property type="project" value="UniProtKB-ARBA"/>
</dbReference>
<dbReference type="PANTHER" id="PTHR21248">
    <property type="entry name" value="CARDIOLIPIN SYNTHASE"/>
    <property type="match status" value="1"/>
</dbReference>